<reference evidence="2" key="1">
    <citation type="submission" date="2022-04" db="EMBL/GenBank/DDBJ databases">
        <title>Hymenobacter sp. isolated from the air.</title>
        <authorList>
            <person name="Won M."/>
            <person name="Lee C.-M."/>
            <person name="Woen H.-Y."/>
            <person name="Kwon S.-W."/>
        </authorList>
    </citation>
    <scope>NUCLEOTIDE SEQUENCE</scope>
    <source>
        <strain evidence="2">5420S-77</strain>
    </source>
</reference>
<accession>A0ABY4GA58</accession>
<feature type="transmembrane region" description="Helical" evidence="1">
    <location>
        <begin position="121"/>
        <end position="139"/>
    </location>
</feature>
<feature type="transmembrane region" description="Helical" evidence="1">
    <location>
        <begin position="394"/>
        <end position="413"/>
    </location>
</feature>
<feature type="transmembrane region" description="Helical" evidence="1">
    <location>
        <begin position="94"/>
        <end position="115"/>
    </location>
</feature>
<gene>
    <name evidence="2" type="ORF">MUN86_07960</name>
</gene>
<feature type="transmembrane region" description="Helical" evidence="1">
    <location>
        <begin position="175"/>
        <end position="193"/>
    </location>
</feature>
<feature type="transmembrane region" description="Helical" evidence="1">
    <location>
        <begin position="249"/>
        <end position="271"/>
    </location>
</feature>
<keyword evidence="1" id="KW-1133">Transmembrane helix</keyword>
<name>A0ABY4GA58_9BACT</name>
<dbReference type="Proteomes" id="UP000830401">
    <property type="component" value="Chromosome"/>
</dbReference>
<feature type="transmembrane region" description="Helical" evidence="1">
    <location>
        <begin position="220"/>
        <end position="237"/>
    </location>
</feature>
<organism evidence="2 3">
    <name type="scientific">Hymenobacter volaticus</name>
    <dbReference type="NCBI Taxonomy" id="2932254"/>
    <lineage>
        <taxon>Bacteria</taxon>
        <taxon>Pseudomonadati</taxon>
        <taxon>Bacteroidota</taxon>
        <taxon>Cytophagia</taxon>
        <taxon>Cytophagales</taxon>
        <taxon>Hymenobacteraceae</taxon>
        <taxon>Hymenobacter</taxon>
    </lineage>
</organism>
<evidence type="ECO:0000313" key="2">
    <source>
        <dbReference type="EMBL" id="UOQ67784.1"/>
    </source>
</evidence>
<evidence type="ECO:0000313" key="3">
    <source>
        <dbReference type="Proteomes" id="UP000830401"/>
    </source>
</evidence>
<keyword evidence="3" id="KW-1185">Reference proteome</keyword>
<keyword evidence="1" id="KW-0812">Transmembrane</keyword>
<dbReference type="EMBL" id="CP095061">
    <property type="protein sequence ID" value="UOQ67784.1"/>
    <property type="molecule type" value="Genomic_DNA"/>
</dbReference>
<feature type="transmembrane region" description="Helical" evidence="1">
    <location>
        <begin position="151"/>
        <end position="169"/>
    </location>
</feature>
<proteinExistence type="predicted"/>
<keyword evidence="1" id="KW-0472">Membrane</keyword>
<feature type="transmembrane region" description="Helical" evidence="1">
    <location>
        <begin position="362"/>
        <end position="382"/>
    </location>
</feature>
<protein>
    <recommendedName>
        <fullName evidence="4">Glycosyltransferase RgtA/B/C/D-like domain-containing protein</fullName>
    </recommendedName>
</protein>
<evidence type="ECO:0000256" key="1">
    <source>
        <dbReference type="SAM" id="Phobius"/>
    </source>
</evidence>
<dbReference type="RefSeq" id="WP_245123875.1">
    <property type="nucleotide sequence ID" value="NZ_CP095061.1"/>
</dbReference>
<feature type="transmembrane region" description="Helical" evidence="1">
    <location>
        <begin position="335"/>
        <end position="355"/>
    </location>
</feature>
<feature type="transmembrane region" description="Helical" evidence="1">
    <location>
        <begin position="30"/>
        <end position="50"/>
    </location>
</feature>
<sequence>MKLIVAISLNAALAVLFWRWLRIQLREPKLGRWLLPVLALKLLAWVAACWKPSSDAQHMHQFSTTMTLQLWERPGAWLQAMLGNEFHYNKELYLIYHGYSNTFFTAKILSILNLASYSSSWWNGLYLSVFCFVACWTLVQTLAHTFPQTPAGAALIGFLVWPTVVYWSAGITKESLVVGSAAGLVAVVISWLYGKTRFSVSNVLALVLLAFLQFKMRYFFAALLFSALGGLTVVRMIQQLGTARQRWVVVVIFFATINVGAWIGSEVVLVFRPNRITLQLLRNYNELGKQSRERPRITFKDFTPNIESVVQNAPQATWETISRPWFWEGSTMYKVAGVENLLLLGILAIALLALLRGRAGKLPFALVVAMLFYCIALAALIGLSTPNLGTMNRYRVALLPFVLWLALQNEYAARVLRRIGL</sequence>
<evidence type="ECO:0008006" key="4">
    <source>
        <dbReference type="Google" id="ProtNLM"/>
    </source>
</evidence>